<proteinExistence type="predicted"/>
<name>A0A919S1Y6_9CLOT</name>
<keyword evidence="2" id="KW-1185">Reference proteome</keyword>
<evidence type="ECO:0000313" key="1">
    <source>
        <dbReference type="EMBL" id="GIM29846.1"/>
    </source>
</evidence>
<comment type="caution">
    <text evidence="1">The sequence shown here is derived from an EMBL/GenBank/DDBJ whole genome shotgun (WGS) entry which is preliminary data.</text>
</comment>
<gene>
    <name evidence="1" type="ORF">CPJCM30710_25120</name>
</gene>
<sequence length="421" mass="49401">MNTQFFYYSTIREEIEQKAKAVSCLWDVYNLSDLDAIRFIQQKEGYTPCFGRNNPLYPSENKKKCSNSTCYWHRTCDSYRNEKITPIDKALNLRTKADLDTFINNLRKFRDRKATFLMNNEVELKCRSFNNINNLIRKMLVISPKTVVTECSDNIKNLKCYSLGINRKWGWGFRSVNVYNDIELLFTSDLFKLNKFLKDTEVFINKGNLNYYPLMKNINHVERDIWPYFQGAFYTFPTDLDFNLSNTSHIALTDDDILLSNPNYIPLLNIEIPYLENVDCYTLSKLMSEYPQELFAFQDFFHSKMEGIRNLVQNSSNFASDCRRVEGEINEHLRKLNSDYKKTKLKTIIDVVEGTVTFFVLSIFCFYSKNNILSLIGPGGAFVKLADTIKNSSKNYFIEMNELKNDSVFLIWKIGRTKRKI</sequence>
<dbReference type="RefSeq" id="WP_212904532.1">
    <property type="nucleotide sequence ID" value="NZ_BOPZ01000023.1"/>
</dbReference>
<accession>A0A919S1Y6</accession>
<organism evidence="1 2">
    <name type="scientific">Clostridium polyendosporum</name>
    <dbReference type="NCBI Taxonomy" id="69208"/>
    <lineage>
        <taxon>Bacteria</taxon>
        <taxon>Bacillati</taxon>
        <taxon>Bacillota</taxon>
        <taxon>Clostridia</taxon>
        <taxon>Eubacteriales</taxon>
        <taxon>Clostridiaceae</taxon>
        <taxon>Clostridium</taxon>
    </lineage>
</organism>
<reference evidence="1" key="1">
    <citation type="submission" date="2021-03" db="EMBL/GenBank/DDBJ databases">
        <title>Taxonomic study of Clostridium polyendosporum from meadow-gley soil under rice.</title>
        <authorList>
            <person name="Kobayashi H."/>
            <person name="Tanizawa Y."/>
            <person name="Yagura M."/>
        </authorList>
    </citation>
    <scope>NUCLEOTIDE SEQUENCE</scope>
    <source>
        <strain evidence="1">JCM 30710</strain>
    </source>
</reference>
<dbReference type="EMBL" id="BOPZ01000023">
    <property type="protein sequence ID" value="GIM29846.1"/>
    <property type="molecule type" value="Genomic_DNA"/>
</dbReference>
<evidence type="ECO:0000313" key="2">
    <source>
        <dbReference type="Proteomes" id="UP000679179"/>
    </source>
</evidence>
<dbReference type="Proteomes" id="UP000679179">
    <property type="component" value="Unassembled WGS sequence"/>
</dbReference>
<protein>
    <submittedName>
        <fullName evidence="1">Uncharacterized protein</fullName>
    </submittedName>
</protein>
<dbReference type="AlphaFoldDB" id="A0A919S1Y6"/>